<dbReference type="EMBL" id="JABWGV010000003">
    <property type="protein sequence ID" value="NVD45396.1"/>
    <property type="molecule type" value="Genomic_DNA"/>
</dbReference>
<feature type="transmembrane region" description="Helical" evidence="1">
    <location>
        <begin position="54"/>
        <end position="79"/>
    </location>
</feature>
<dbReference type="Proteomes" id="UP000561438">
    <property type="component" value="Unassembled WGS sequence"/>
</dbReference>
<accession>A0A850H435</accession>
<evidence type="ECO:0000313" key="3">
    <source>
        <dbReference type="Proteomes" id="UP000561438"/>
    </source>
</evidence>
<reference evidence="2 3" key="1">
    <citation type="submission" date="2020-06" db="EMBL/GenBank/DDBJ databases">
        <title>Altererythrobacter sp. HHU K3-1.</title>
        <authorList>
            <person name="Zhang D."/>
            <person name="Xue H."/>
        </authorList>
    </citation>
    <scope>NUCLEOTIDE SEQUENCE [LARGE SCALE GENOMIC DNA]</scope>
    <source>
        <strain evidence="2 3">HHU K3-1</strain>
    </source>
</reference>
<keyword evidence="1" id="KW-0812">Transmembrane</keyword>
<keyword evidence="1" id="KW-0472">Membrane</keyword>
<evidence type="ECO:0000256" key="1">
    <source>
        <dbReference type="SAM" id="Phobius"/>
    </source>
</evidence>
<sequence length="137" mass="15506">MLAAIGAFLNVLNARLFWLIEKIERIERAMDRGSGGRRAQELPALEQRRAYAQWAINLSTSAALTICLVVALLFVSAFIRPQLGTAVALAWIVTMSLLFLALLLFLLETRLATNSARERRQLSRKLVQRRHESEDED</sequence>
<dbReference type="Pfam" id="PF11026">
    <property type="entry name" value="DUF2721"/>
    <property type="match status" value="1"/>
</dbReference>
<feature type="transmembrane region" description="Helical" evidence="1">
    <location>
        <begin position="85"/>
        <end position="107"/>
    </location>
</feature>
<protein>
    <submittedName>
        <fullName evidence="2">DUF2721 domain-containing protein</fullName>
    </submittedName>
</protein>
<comment type="caution">
    <text evidence="2">The sequence shown here is derived from an EMBL/GenBank/DDBJ whole genome shotgun (WGS) entry which is preliminary data.</text>
</comment>
<dbReference type="InterPro" id="IPR021279">
    <property type="entry name" value="DUF2721"/>
</dbReference>
<dbReference type="AlphaFoldDB" id="A0A850H435"/>
<proteinExistence type="predicted"/>
<name>A0A850H435_9SPHN</name>
<gene>
    <name evidence="2" type="ORF">HUV48_10295</name>
</gene>
<keyword evidence="1" id="KW-1133">Transmembrane helix</keyword>
<evidence type="ECO:0000313" key="2">
    <source>
        <dbReference type="EMBL" id="NVD45396.1"/>
    </source>
</evidence>
<keyword evidence="3" id="KW-1185">Reference proteome</keyword>
<organism evidence="2 3">
    <name type="scientific">Qipengyuania atrilutea</name>
    <dbReference type="NCBI Taxonomy" id="2744473"/>
    <lineage>
        <taxon>Bacteria</taxon>
        <taxon>Pseudomonadati</taxon>
        <taxon>Pseudomonadota</taxon>
        <taxon>Alphaproteobacteria</taxon>
        <taxon>Sphingomonadales</taxon>
        <taxon>Erythrobacteraceae</taxon>
        <taxon>Qipengyuania</taxon>
    </lineage>
</organism>